<name>A0A1I4HRR7_9HYPH</name>
<comment type="function">
    <text evidence="2">Hydrolyzes RNA 2',3'-cyclic phosphodiester to an RNA 2'-phosphomonoester.</text>
</comment>
<dbReference type="NCBIfam" id="TIGR02258">
    <property type="entry name" value="2_5_ligase"/>
    <property type="match status" value="1"/>
</dbReference>
<dbReference type="STRING" id="414703.SAMN04488125_11551"/>
<dbReference type="PANTHER" id="PTHR35561">
    <property type="entry name" value="RNA 2',3'-CYCLIC PHOSPHODIESTERASE"/>
    <property type="match status" value="1"/>
</dbReference>
<feature type="active site" description="Proton acceptor" evidence="2">
    <location>
        <position position="121"/>
    </location>
</feature>
<comment type="similarity">
    <text evidence="2">Belongs to the 2H phosphoesterase superfamily. ThpR family.</text>
</comment>
<dbReference type="GO" id="GO:0016874">
    <property type="term" value="F:ligase activity"/>
    <property type="evidence" value="ECO:0007669"/>
    <property type="project" value="UniProtKB-KW"/>
</dbReference>
<comment type="catalytic activity">
    <reaction evidence="2">
        <text>a 3'-end 2',3'-cyclophospho-ribonucleotide-RNA + H2O = a 3'-end 2'-phospho-ribonucleotide-RNA + H(+)</text>
        <dbReference type="Rhea" id="RHEA:11828"/>
        <dbReference type="Rhea" id="RHEA-COMP:10464"/>
        <dbReference type="Rhea" id="RHEA-COMP:17353"/>
        <dbReference type="ChEBI" id="CHEBI:15377"/>
        <dbReference type="ChEBI" id="CHEBI:15378"/>
        <dbReference type="ChEBI" id="CHEBI:83064"/>
        <dbReference type="ChEBI" id="CHEBI:173113"/>
        <dbReference type="EC" id="3.1.4.58"/>
    </reaction>
</comment>
<reference evidence="4" key="1">
    <citation type="submission" date="2016-10" db="EMBL/GenBank/DDBJ databases">
        <authorList>
            <person name="Varghese N."/>
            <person name="Submissions S."/>
        </authorList>
    </citation>
    <scope>NUCLEOTIDE SEQUENCE [LARGE SCALE GENOMIC DNA]</scope>
    <source>
        <strain evidence="4">CGMCC 1.6474</strain>
    </source>
</reference>
<organism evidence="3 4">
    <name type="scientific">Methylorubrum salsuginis</name>
    <dbReference type="NCBI Taxonomy" id="414703"/>
    <lineage>
        <taxon>Bacteria</taxon>
        <taxon>Pseudomonadati</taxon>
        <taxon>Pseudomonadota</taxon>
        <taxon>Alphaproteobacteria</taxon>
        <taxon>Hyphomicrobiales</taxon>
        <taxon>Methylobacteriaceae</taxon>
        <taxon>Methylorubrum</taxon>
    </lineage>
</organism>
<evidence type="ECO:0000256" key="2">
    <source>
        <dbReference type="HAMAP-Rule" id="MF_01940"/>
    </source>
</evidence>
<dbReference type="RefSeq" id="WP_091948967.1">
    <property type="nucleotide sequence ID" value="NZ_FOSV01000015.1"/>
</dbReference>
<keyword evidence="1 2" id="KW-0378">Hydrolase</keyword>
<dbReference type="Proteomes" id="UP000198804">
    <property type="component" value="Unassembled WGS sequence"/>
</dbReference>
<dbReference type="SUPFAM" id="SSF55144">
    <property type="entry name" value="LigT-like"/>
    <property type="match status" value="1"/>
</dbReference>
<dbReference type="PANTHER" id="PTHR35561:SF1">
    <property type="entry name" value="RNA 2',3'-CYCLIC PHOSPHODIESTERASE"/>
    <property type="match status" value="1"/>
</dbReference>
<feature type="short sequence motif" description="HXTX 2" evidence="2">
    <location>
        <begin position="121"/>
        <end position="124"/>
    </location>
</feature>
<dbReference type="EMBL" id="FOSV01000015">
    <property type="protein sequence ID" value="SFL44832.1"/>
    <property type="molecule type" value="Genomic_DNA"/>
</dbReference>
<dbReference type="EC" id="3.1.4.58" evidence="2"/>
<dbReference type="AlphaFoldDB" id="A0A1I4HRR7"/>
<keyword evidence="3" id="KW-0436">Ligase</keyword>
<keyword evidence="4" id="KW-1185">Reference proteome</keyword>
<dbReference type="InterPro" id="IPR009097">
    <property type="entry name" value="Cyclic_Pdiesterase"/>
</dbReference>
<feature type="active site" description="Proton donor" evidence="2">
    <location>
        <position position="37"/>
    </location>
</feature>
<gene>
    <name evidence="3" type="ORF">SAMN04488125_11551</name>
</gene>
<dbReference type="GO" id="GO:0004113">
    <property type="term" value="F:2',3'-cyclic-nucleotide 3'-phosphodiesterase activity"/>
    <property type="evidence" value="ECO:0007669"/>
    <property type="project" value="InterPro"/>
</dbReference>
<feature type="short sequence motif" description="HXTX 1" evidence="2">
    <location>
        <begin position="37"/>
        <end position="40"/>
    </location>
</feature>
<dbReference type="Pfam" id="PF13563">
    <property type="entry name" value="2_5_RNA_ligase2"/>
    <property type="match status" value="1"/>
</dbReference>
<protein>
    <recommendedName>
        <fullName evidence="2">RNA 2',3'-cyclic phosphodiesterase</fullName>
        <shortName evidence="2">RNA 2',3'-CPDase</shortName>
        <ecNumber evidence="2">3.1.4.58</ecNumber>
    </recommendedName>
</protein>
<dbReference type="OrthoDB" id="9793819at2"/>
<sequence>MPRLFTGLEIPPEIAQRLTLFRGGLRGARWIEPSDYHVTLRFLGEVDGGLAADLDAGLAEARARAPFTVTLDGLASFGGDRPRAVYASVVLTPDLADIQEEHERIARRAGAEPECRRFTPHVTLARLNREADAGAVARYLGEAGVFPPLTFTATRVALYSARTSRGGGPYRVEAAYPLWLDDASGLDDEPDED</sequence>
<evidence type="ECO:0000256" key="1">
    <source>
        <dbReference type="ARBA" id="ARBA00022801"/>
    </source>
</evidence>
<dbReference type="Gene3D" id="3.90.1140.10">
    <property type="entry name" value="Cyclic phosphodiesterase"/>
    <property type="match status" value="1"/>
</dbReference>
<dbReference type="InterPro" id="IPR004175">
    <property type="entry name" value="RNA_CPDase"/>
</dbReference>
<accession>A0A1I4HRR7</accession>
<proteinExistence type="inferred from homology"/>
<dbReference type="GO" id="GO:0008664">
    <property type="term" value="F:RNA 2',3'-cyclic 3'-phosphodiesterase activity"/>
    <property type="evidence" value="ECO:0007669"/>
    <property type="project" value="UniProtKB-EC"/>
</dbReference>
<dbReference type="HAMAP" id="MF_01940">
    <property type="entry name" value="RNA_CPDase"/>
    <property type="match status" value="1"/>
</dbReference>
<evidence type="ECO:0000313" key="3">
    <source>
        <dbReference type="EMBL" id="SFL44832.1"/>
    </source>
</evidence>
<evidence type="ECO:0000313" key="4">
    <source>
        <dbReference type="Proteomes" id="UP000198804"/>
    </source>
</evidence>